<evidence type="ECO:0000256" key="1">
    <source>
        <dbReference type="SAM" id="SignalP"/>
    </source>
</evidence>
<organism evidence="2 3">
    <name type="scientific">Pseudopithomyces chartarum</name>
    <dbReference type="NCBI Taxonomy" id="1892770"/>
    <lineage>
        <taxon>Eukaryota</taxon>
        <taxon>Fungi</taxon>
        <taxon>Dikarya</taxon>
        <taxon>Ascomycota</taxon>
        <taxon>Pezizomycotina</taxon>
        <taxon>Dothideomycetes</taxon>
        <taxon>Pleosporomycetidae</taxon>
        <taxon>Pleosporales</taxon>
        <taxon>Massarineae</taxon>
        <taxon>Didymosphaeriaceae</taxon>
        <taxon>Pseudopithomyces</taxon>
    </lineage>
</organism>
<evidence type="ECO:0000313" key="2">
    <source>
        <dbReference type="EMBL" id="KAK3207759.1"/>
    </source>
</evidence>
<keyword evidence="1" id="KW-0732">Signal</keyword>
<reference evidence="2 3" key="1">
    <citation type="submission" date="2021-02" db="EMBL/GenBank/DDBJ databases">
        <title>Genome assembly of Pseudopithomyces chartarum.</title>
        <authorList>
            <person name="Jauregui R."/>
            <person name="Singh J."/>
            <person name="Voisey C."/>
        </authorList>
    </citation>
    <scope>NUCLEOTIDE SEQUENCE [LARGE SCALE GENOMIC DNA]</scope>
    <source>
        <strain evidence="2 3">AGR01</strain>
    </source>
</reference>
<dbReference type="Proteomes" id="UP001280581">
    <property type="component" value="Unassembled WGS sequence"/>
</dbReference>
<evidence type="ECO:0000313" key="3">
    <source>
        <dbReference type="Proteomes" id="UP001280581"/>
    </source>
</evidence>
<feature type="chain" id="PRO_5043051118" evidence="1">
    <location>
        <begin position="20"/>
        <end position="124"/>
    </location>
</feature>
<name>A0AAN6LYP7_9PLEO</name>
<keyword evidence="3" id="KW-1185">Reference proteome</keyword>
<feature type="signal peptide" evidence="1">
    <location>
        <begin position="1"/>
        <end position="19"/>
    </location>
</feature>
<dbReference type="EMBL" id="WVTA01000008">
    <property type="protein sequence ID" value="KAK3207759.1"/>
    <property type="molecule type" value="Genomic_DNA"/>
</dbReference>
<protein>
    <submittedName>
        <fullName evidence="2">Uncharacterized protein</fullName>
    </submittedName>
</protein>
<accession>A0AAN6LYP7</accession>
<proteinExistence type="predicted"/>
<sequence length="124" mass="13327">MFSKLSIFALVTASAFTTAAPTDTSVAPAVFARQSFWKLYLYTSGCDDEETEYFSGTDQQEFQCTGSVTGWHNAKMENIAANGLKVMLYSDGGCLNKIGEVSRDGTCYSAPSDTVISAYGIVKA</sequence>
<comment type="caution">
    <text evidence="2">The sequence shown here is derived from an EMBL/GenBank/DDBJ whole genome shotgun (WGS) entry which is preliminary data.</text>
</comment>
<dbReference type="AlphaFoldDB" id="A0AAN6LYP7"/>
<gene>
    <name evidence="2" type="ORF">GRF29_96g349053</name>
</gene>